<evidence type="ECO:0000313" key="2">
    <source>
        <dbReference type="EMBL" id="KAF5684592.1"/>
    </source>
</evidence>
<feature type="compositionally biased region" description="Polar residues" evidence="1">
    <location>
        <begin position="1"/>
        <end position="16"/>
    </location>
</feature>
<feature type="region of interest" description="Disordered" evidence="1">
    <location>
        <begin position="1"/>
        <end position="92"/>
    </location>
</feature>
<accession>A0A8H5UE85</accession>
<keyword evidence="3" id="KW-1185">Reference proteome</keyword>
<sequence>MTSTPITSLVFPNSKPSELCDASKREQQQSNQQPSRCGFGRARGQRNFSNSSNTSRRPPGQQQQQQQQVAAPAAKPKPTPGSREVGSSQPEMTRVLMILTHVFSLQEAEAHMALWEARE</sequence>
<name>A0A8H5UE85_FUSCI</name>
<dbReference type="Proteomes" id="UP000572754">
    <property type="component" value="Unassembled WGS sequence"/>
</dbReference>
<evidence type="ECO:0000313" key="3">
    <source>
        <dbReference type="Proteomes" id="UP000572754"/>
    </source>
</evidence>
<dbReference type="AlphaFoldDB" id="A0A8H5UE85"/>
<gene>
    <name evidence="2" type="ORF">FCIRC_3936</name>
</gene>
<reference evidence="2 3" key="2">
    <citation type="submission" date="2020-05" db="EMBL/GenBank/DDBJ databases">
        <title>Identification and distribution of gene clusters putatively required for synthesis of sphingolipid metabolism inhibitors in phylogenetically diverse species of the filamentous fungus Fusarium.</title>
        <authorList>
            <person name="Kim H.-S."/>
            <person name="Busman M."/>
            <person name="Brown D.W."/>
            <person name="Divon H."/>
            <person name="Uhlig S."/>
            <person name="Proctor R.H."/>
        </authorList>
    </citation>
    <scope>NUCLEOTIDE SEQUENCE [LARGE SCALE GENOMIC DNA]</scope>
    <source>
        <strain evidence="2 3">NRRL 25331</strain>
    </source>
</reference>
<organism evidence="2 3">
    <name type="scientific">Fusarium circinatum</name>
    <name type="common">Pitch canker fungus</name>
    <name type="synonym">Gibberella circinata</name>
    <dbReference type="NCBI Taxonomy" id="48490"/>
    <lineage>
        <taxon>Eukaryota</taxon>
        <taxon>Fungi</taxon>
        <taxon>Dikarya</taxon>
        <taxon>Ascomycota</taxon>
        <taxon>Pezizomycotina</taxon>
        <taxon>Sordariomycetes</taxon>
        <taxon>Hypocreomycetidae</taxon>
        <taxon>Hypocreales</taxon>
        <taxon>Nectriaceae</taxon>
        <taxon>Fusarium</taxon>
        <taxon>Fusarium fujikuroi species complex</taxon>
    </lineage>
</organism>
<feature type="compositionally biased region" description="Low complexity" evidence="1">
    <location>
        <begin position="46"/>
        <end position="76"/>
    </location>
</feature>
<protein>
    <submittedName>
        <fullName evidence="2">Uncharacterized protein</fullName>
    </submittedName>
</protein>
<evidence type="ECO:0000256" key="1">
    <source>
        <dbReference type="SAM" id="MobiDB-lite"/>
    </source>
</evidence>
<proteinExistence type="predicted"/>
<dbReference type="EMBL" id="JAAQPE010000126">
    <property type="protein sequence ID" value="KAF5684592.1"/>
    <property type="molecule type" value="Genomic_DNA"/>
</dbReference>
<comment type="caution">
    <text evidence="2">The sequence shown here is derived from an EMBL/GenBank/DDBJ whole genome shotgun (WGS) entry which is preliminary data.</text>
</comment>
<reference evidence="3" key="1">
    <citation type="journal article" date="2020" name="BMC Genomics">
        <title>Correction to: Identification and distribution of gene clusters required for synthesis of sphingolipid metabolism inhibitors in diverse species of the filamentous fungus Fusarium.</title>
        <authorList>
            <person name="Kim H.S."/>
            <person name="Lohmar J.M."/>
            <person name="Busman M."/>
            <person name="Brown D.W."/>
            <person name="Naumann T.A."/>
            <person name="Divon H.H."/>
            <person name="Lysoe E."/>
            <person name="Uhlig S."/>
            <person name="Proctor R.H."/>
        </authorList>
    </citation>
    <scope>NUCLEOTIDE SEQUENCE [LARGE SCALE GENOMIC DNA]</scope>
    <source>
        <strain evidence="3">NRRL 25331</strain>
    </source>
</reference>